<gene>
    <name evidence="2" type="ORF">DWV29_24570</name>
</gene>
<dbReference type="Gene3D" id="3.30.1180.10">
    <property type="match status" value="1"/>
</dbReference>
<name>A0A413F8L2_9FIRM</name>
<keyword evidence="1" id="KW-0446">Lipid-binding</keyword>
<dbReference type="PROSITE" id="PS51482">
    <property type="entry name" value="DEGV"/>
    <property type="match status" value="1"/>
</dbReference>
<evidence type="ECO:0000313" key="2">
    <source>
        <dbReference type="EMBL" id="RGX23731.1"/>
    </source>
</evidence>
<dbReference type="PANTHER" id="PTHR33434">
    <property type="entry name" value="DEGV DOMAIN-CONTAINING PROTEIN DR_1986-RELATED"/>
    <property type="match status" value="1"/>
</dbReference>
<dbReference type="InterPro" id="IPR003797">
    <property type="entry name" value="DegV"/>
</dbReference>
<dbReference type="SUPFAM" id="SSF82549">
    <property type="entry name" value="DAK1/DegV-like"/>
    <property type="match status" value="1"/>
</dbReference>
<dbReference type="Pfam" id="PF02645">
    <property type="entry name" value="DegV"/>
    <property type="match status" value="1"/>
</dbReference>
<sequence>MLKWILIGKSLLVISCLTGRGEMEKMILTTESGSDVPQVMADELGIRIAPMHVILGDESYPDRTIPVADVFAFFKRTKKMPTTSAVNPEEYAAFFLKLREENPEAEIIHIAYSSKASCTYQNAKIALDELKDARIRLIDSETVSSGIALLLWKSAQVIQEAQSADQAVELIRGLIRRERVSFLPDTLEYLRAGGRVSNAAYLGTSLLRLKVLINMVDGRLVASKKYRGDMEKVSFQYLEDFVKNLGTNRDAIILFYAEGFSLSLLERLKDRCRQMGFEQVLSTDIGCVISCHGGPGVMGLAAFADEA</sequence>
<dbReference type="EMBL" id="QSBM01000024">
    <property type="protein sequence ID" value="RGX23731.1"/>
    <property type="molecule type" value="Genomic_DNA"/>
</dbReference>
<dbReference type="InterPro" id="IPR050270">
    <property type="entry name" value="DegV_domain_contain"/>
</dbReference>
<dbReference type="Proteomes" id="UP000283880">
    <property type="component" value="Unassembled WGS sequence"/>
</dbReference>
<comment type="caution">
    <text evidence="2">The sequence shown here is derived from an EMBL/GenBank/DDBJ whole genome shotgun (WGS) entry which is preliminary data.</text>
</comment>
<dbReference type="PANTHER" id="PTHR33434:SF2">
    <property type="entry name" value="FATTY ACID-BINDING PROTEIN TM_1468"/>
    <property type="match status" value="1"/>
</dbReference>
<dbReference type="AlphaFoldDB" id="A0A413F8L2"/>
<reference evidence="2 3" key="1">
    <citation type="submission" date="2018-08" db="EMBL/GenBank/DDBJ databases">
        <title>A genome reference for cultivated species of the human gut microbiota.</title>
        <authorList>
            <person name="Zou Y."/>
            <person name="Xue W."/>
            <person name="Luo G."/>
        </authorList>
    </citation>
    <scope>NUCLEOTIDE SEQUENCE [LARGE SCALE GENOMIC DNA]</scope>
    <source>
        <strain evidence="2 3">AF04-15</strain>
    </source>
</reference>
<accession>A0A413F8L2</accession>
<organism evidence="2 3">
    <name type="scientific">Enterocloster asparagiformis</name>
    <dbReference type="NCBI Taxonomy" id="333367"/>
    <lineage>
        <taxon>Bacteria</taxon>
        <taxon>Bacillati</taxon>
        <taxon>Bacillota</taxon>
        <taxon>Clostridia</taxon>
        <taxon>Lachnospirales</taxon>
        <taxon>Lachnospiraceae</taxon>
        <taxon>Enterocloster</taxon>
    </lineage>
</organism>
<dbReference type="NCBIfam" id="TIGR00762">
    <property type="entry name" value="DegV"/>
    <property type="match status" value="1"/>
</dbReference>
<protein>
    <submittedName>
        <fullName evidence="2">DegV family protein</fullName>
    </submittedName>
</protein>
<evidence type="ECO:0000313" key="3">
    <source>
        <dbReference type="Proteomes" id="UP000283880"/>
    </source>
</evidence>
<dbReference type="Gene3D" id="3.40.50.10170">
    <property type="match status" value="1"/>
</dbReference>
<proteinExistence type="predicted"/>
<dbReference type="GO" id="GO:0008289">
    <property type="term" value="F:lipid binding"/>
    <property type="evidence" value="ECO:0007669"/>
    <property type="project" value="UniProtKB-KW"/>
</dbReference>
<dbReference type="OrthoDB" id="9781230at2"/>
<dbReference type="InterPro" id="IPR043168">
    <property type="entry name" value="DegV_C"/>
</dbReference>
<evidence type="ECO:0000256" key="1">
    <source>
        <dbReference type="ARBA" id="ARBA00023121"/>
    </source>
</evidence>